<evidence type="ECO:0000313" key="2">
    <source>
        <dbReference type="Proteomes" id="UP001227192"/>
    </source>
</evidence>
<accession>A0AAI9XAV9</accession>
<reference evidence="1" key="1">
    <citation type="submission" date="2015-06" db="EMBL/GenBank/DDBJ databases">
        <authorList>
            <person name="Nguyen H."/>
        </authorList>
    </citation>
    <scope>NUCLEOTIDE SEQUENCE</scope>
    <source>
        <strain evidence="1">DAOM 180753</strain>
    </source>
</reference>
<gene>
    <name evidence="1" type="ORF">VN97_g2973</name>
</gene>
<comment type="caution">
    <text evidence="1">The sequence shown here is derived from an EMBL/GenBank/DDBJ whole genome shotgun (WGS) entry which is preliminary data.</text>
</comment>
<sequence>MKDYTPLHTIKRVSIELGIYIASFADTCILYPTTKNTKCVSLTLVAVDYESLVTNFKGRWVTEQEIEEARCAKRTKIQPITMSELQIDVQIIRNQYVSHQRQARVTFDREKYQYVKVLRPV</sequence>
<proteinExistence type="predicted"/>
<protein>
    <submittedName>
        <fullName evidence="1">Uncharacterized protein</fullName>
    </submittedName>
</protein>
<dbReference type="AlphaFoldDB" id="A0AAI9XAV9"/>
<keyword evidence="2" id="KW-1185">Reference proteome</keyword>
<name>A0AAI9XAV9_PENTH</name>
<dbReference type="EMBL" id="LACB01000060">
    <property type="protein sequence ID" value="KAJ9490320.1"/>
    <property type="molecule type" value="Genomic_DNA"/>
</dbReference>
<dbReference type="Proteomes" id="UP001227192">
    <property type="component" value="Unassembled WGS sequence"/>
</dbReference>
<evidence type="ECO:0000313" key="1">
    <source>
        <dbReference type="EMBL" id="KAJ9490320.1"/>
    </source>
</evidence>
<reference evidence="1" key="2">
    <citation type="journal article" date="2016" name="Fungal Biol.">
        <title>Ochratoxin A production by Penicillium thymicola.</title>
        <authorList>
            <person name="Nguyen H.D.T."/>
            <person name="McMullin D.R."/>
            <person name="Ponomareva E."/>
            <person name="Riley R."/>
            <person name="Pomraning K.R."/>
            <person name="Baker S.E."/>
            <person name="Seifert K.A."/>
        </authorList>
    </citation>
    <scope>NUCLEOTIDE SEQUENCE</scope>
    <source>
        <strain evidence="1">DAOM 180753</strain>
    </source>
</reference>
<organism evidence="1 2">
    <name type="scientific">Penicillium thymicola</name>
    <dbReference type="NCBI Taxonomy" id="293382"/>
    <lineage>
        <taxon>Eukaryota</taxon>
        <taxon>Fungi</taxon>
        <taxon>Dikarya</taxon>
        <taxon>Ascomycota</taxon>
        <taxon>Pezizomycotina</taxon>
        <taxon>Eurotiomycetes</taxon>
        <taxon>Eurotiomycetidae</taxon>
        <taxon>Eurotiales</taxon>
        <taxon>Aspergillaceae</taxon>
        <taxon>Penicillium</taxon>
    </lineage>
</organism>